<dbReference type="Gene3D" id="3.40.50.620">
    <property type="entry name" value="HUPs"/>
    <property type="match status" value="1"/>
</dbReference>
<organism evidence="2 3">
    <name type="scientific">Algoriphagus alkaliphilus</name>
    <dbReference type="NCBI Taxonomy" id="279824"/>
    <lineage>
        <taxon>Bacteria</taxon>
        <taxon>Pseudomonadati</taxon>
        <taxon>Bacteroidota</taxon>
        <taxon>Cytophagia</taxon>
        <taxon>Cytophagales</taxon>
        <taxon>Cyclobacteriaceae</taxon>
        <taxon>Algoriphagus</taxon>
    </lineage>
</organism>
<dbReference type="OrthoDB" id="3572539at2"/>
<feature type="domain" description="Diphthamide synthase" evidence="1">
    <location>
        <begin position="11"/>
        <end position="210"/>
    </location>
</feature>
<proteinExistence type="predicted"/>
<name>A0A1G5Z2T2_9BACT</name>
<evidence type="ECO:0000259" key="1">
    <source>
        <dbReference type="Pfam" id="PF01902"/>
    </source>
</evidence>
<sequence length="246" mass="27528">MKNQTTPSKIKVSFSWSGGKDSAFALWKIQNDSIFEVRRLHTTFGEETRRVGLHGIHEDLIMAQADSLGLPLDKIFYPAIGDNQAYEKAMNKYLDVLESEGIRHIAFGDIFLEDLRKYREEKLAGRGFHAIFPLWKMDTTVLANDFIKAGFKTLICAAIADLISKEKIGMDFSKEFLESLPEGVDPCGENGEFHSFCYAGPIFEKALELEAGGILSKSYDIPLATGAVDKKHYWFAAIHSLGSKSH</sequence>
<evidence type="ECO:0000313" key="3">
    <source>
        <dbReference type="Proteomes" id="UP000198756"/>
    </source>
</evidence>
<dbReference type="STRING" id="279824.SAMN03080617_03104"/>
<dbReference type="EMBL" id="FMXE01000024">
    <property type="protein sequence ID" value="SDA88735.1"/>
    <property type="molecule type" value="Genomic_DNA"/>
</dbReference>
<dbReference type="Gene3D" id="3.90.1490.10">
    <property type="entry name" value="putative n-type atp pyrophosphatase, domain 2"/>
    <property type="match status" value="1"/>
</dbReference>
<dbReference type="InterPro" id="IPR002761">
    <property type="entry name" value="Diphthami_syn_dom"/>
</dbReference>
<reference evidence="3" key="1">
    <citation type="submission" date="2016-10" db="EMBL/GenBank/DDBJ databases">
        <authorList>
            <person name="Varghese N."/>
            <person name="Submissions S."/>
        </authorList>
    </citation>
    <scope>NUCLEOTIDE SEQUENCE [LARGE SCALE GENOMIC DNA]</scope>
    <source>
        <strain evidence="3">DSM 22703</strain>
    </source>
</reference>
<dbReference type="AlphaFoldDB" id="A0A1G5Z2T2"/>
<evidence type="ECO:0000313" key="2">
    <source>
        <dbReference type="EMBL" id="SDA88735.1"/>
    </source>
</evidence>
<accession>A0A1G5Z2T2</accession>
<dbReference type="InterPro" id="IPR014729">
    <property type="entry name" value="Rossmann-like_a/b/a_fold"/>
</dbReference>
<dbReference type="RefSeq" id="WP_092731643.1">
    <property type="nucleotide sequence ID" value="NZ_FMXE01000024.1"/>
</dbReference>
<dbReference type="Pfam" id="PF01902">
    <property type="entry name" value="Diphthami_syn_2"/>
    <property type="match status" value="1"/>
</dbReference>
<gene>
    <name evidence="2" type="ORF">SAMN03080617_03104</name>
</gene>
<dbReference type="Proteomes" id="UP000198756">
    <property type="component" value="Unassembled WGS sequence"/>
</dbReference>
<keyword evidence="3" id="KW-1185">Reference proteome</keyword>
<protein>
    <submittedName>
        <fullName evidence="2">MJ0570-related uncharacterized domain-containing protein</fullName>
    </submittedName>
</protein>
<dbReference type="SUPFAM" id="SSF52402">
    <property type="entry name" value="Adenine nucleotide alpha hydrolases-like"/>
    <property type="match status" value="1"/>
</dbReference>